<organism evidence="1 2">
    <name type="scientific">Flagellimonas spongiicola</name>
    <dbReference type="NCBI Taxonomy" id="2942208"/>
    <lineage>
        <taxon>Bacteria</taxon>
        <taxon>Pseudomonadati</taxon>
        <taxon>Bacteroidota</taxon>
        <taxon>Flavobacteriia</taxon>
        <taxon>Flavobacteriales</taxon>
        <taxon>Flavobacteriaceae</taxon>
        <taxon>Flagellimonas</taxon>
    </lineage>
</organism>
<name>A0ABT0PUL0_9FLAO</name>
<dbReference type="PROSITE" id="PS51257">
    <property type="entry name" value="PROKAR_LIPOPROTEIN"/>
    <property type="match status" value="1"/>
</dbReference>
<reference evidence="1 2" key="1">
    <citation type="submission" date="2022-05" db="EMBL/GenBank/DDBJ databases">
        <authorList>
            <person name="Park J.-S."/>
        </authorList>
    </citation>
    <scope>NUCLEOTIDE SEQUENCE [LARGE SCALE GENOMIC DNA]</scope>
    <source>
        <strain evidence="1 2">2012CJ35-5</strain>
    </source>
</reference>
<evidence type="ECO:0000313" key="2">
    <source>
        <dbReference type="Proteomes" id="UP001203607"/>
    </source>
</evidence>
<comment type="caution">
    <text evidence="1">The sequence shown here is derived from an EMBL/GenBank/DDBJ whole genome shotgun (WGS) entry which is preliminary data.</text>
</comment>
<sequence>MKITLKHSLPILVFILFAQGCKKKENPISVANNKLSLVGIAGTWKLVYGEIRENDSIELKDLSQADFIKILNNDHFAFINQPKNGDEGFYAGAGTYELDGNAYTEILEYIDYEEIRGHRFPFQIEIKGDTLIQSGVEDVPEAGIKRYIVEKYLRIE</sequence>
<accession>A0ABT0PUL0</accession>
<keyword evidence="2" id="KW-1185">Reference proteome</keyword>
<evidence type="ECO:0000313" key="1">
    <source>
        <dbReference type="EMBL" id="MCL6275034.1"/>
    </source>
</evidence>
<protein>
    <recommendedName>
        <fullName evidence="3">Lipocalin-like domain-containing protein</fullName>
    </recommendedName>
</protein>
<dbReference type="RefSeq" id="WP_249658222.1">
    <property type="nucleotide sequence ID" value="NZ_JAMFMA010000003.1"/>
</dbReference>
<dbReference type="Proteomes" id="UP001203607">
    <property type="component" value="Unassembled WGS sequence"/>
</dbReference>
<dbReference type="EMBL" id="JAMFMA010000003">
    <property type="protein sequence ID" value="MCL6275034.1"/>
    <property type="molecule type" value="Genomic_DNA"/>
</dbReference>
<evidence type="ECO:0008006" key="3">
    <source>
        <dbReference type="Google" id="ProtNLM"/>
    </source>
</evidence>
<gene>
    <name evidence="1" type="ORF">M3P19_13520</name>
</gene>
<proteinExistence type="predicted"/>
<dbReference type="Gene3D" id="2.40.128.490">
    <property type="entry name" value="Uncharacterised protein PF14869, DUF4488"/>
    <property type="match status" value="1"/>
</dbReference>